<dbReference type="InParanoid" id="A0A6I8V5Y6"/>
<name>A0A6I8V5Y6_DROPS</name>
<reference evidence="3" key="2">
    <citation type="submission" date="2025-08" db="UniProtKB">
        <authorList>
            <consortium name="RefSeq"/>
        </authorList>
    </citation>
    <scope>IDENTIFICATION</scope>
    <source>
        <strain evidence="3">MV-25-SWS-2005</strain>
        <tissue evidence="3">Whole body</tissue>
    </source>
</reference>
<gene>
    <name evidence="3" type="primary">LOC13036443</name>
</gene>
<dbReference type="Bgee" id="FBgn0261482">
    <property type="expression patterns" value="Expressed in male reproductive system and 1 other cell type or tissue"/>
</dbReference>
<evidence type="ECO:0008006" key="4">
    <source>
        <dbReference type="Google" id="ProtNLM"/>
    </source>
</evidence>
<evidence type="ECO:0000313" key="3">
    <source>
        <dbReference type="RefSeq" id="XP_003736680.2"/>
    </source>
</evidence>
<feature type="chain" id="PRO_5026359176" description="Protein sleepless" evidence="1">
    <location>
        <begin position="26"/>
        <end position="162"/>
    </location>
</feature>
<protein>
    <recommendedName>
        <fullName evidence="4">Protein sleepless</fullName>
    </recommendedName>
</protein>
<proteinExistence type="predicted"/>
<organism evidence="2 3">
    <name type="scientific">Drosophila pseudoobscura pseudoobscura</name>
    <name type="common">Fruit fly</name>
    <dbReference type="NCBI Taxonomy" id="46245"/>
    <lineage>
        <taxon>Eukaryota</taxon>
        <taxon>Metazoa</taxon>
        <taxon>Ecdysozoa</taxon>
        <taxon>Arthropoda</taxon>
        <taxon>Hexapoda</taxon>
        <taxon>Insecta</taxon>
        <taxon>Pterygota</taxon>
        <taxon>Neoptera</taxon>
        <taxon>Endopterygota</taxon>
        <taxon>Diptera</taxon>
        <taxon>Brachycera</taxon>
        <taxon>Muscomorpha</taxon>
        <taxon>Ephydroidea</taxon>
        <taxon>Drosophilidae</taxon>
        <taxon>Drosophila</taxon>
        <taxon>Sophophora</taxon>
    </lineage>
</organism>
<feature type="signal peptide" evidence="1">
    <location>
        <begin position="1"/>
        <end position="25"/>
    </location>
</feature>
<sequence length="162" mass="18508">MFIKFGLVSLLSISIITWNSFYVNGTEFESPKCVSCDEFQEPCAGLETSGISCDNATDREKFKEKKTATNGTLAQCVPDEYEVTGILWEMCCIWNPKMGCRQIAGHYHQQTEHWNDYCMYCLHICGCGTGRIEARNGLTRVLLLCYTIIGIYSKLLYIYEIY</sequence>
<dbReference type="Proteomes" id="UP000001819">
    <property type="component" value="Chromosome 2"/>
</dbReference>
<evidence type="ECO:0000313" key="2">
    <source>
        <dbReference type="Proteomes" id="UP000001819"/>
    </source>
</evidence>
<accession>A0A6I8V5Y6</accession>
<keyword evidence="2" id="KW-1185">Reference proteome</keyword>
<evidence type="ECO:0000256" key="1">
    <source>
        <dbReference type="SAM" id="SignalP"/>
    </source>
</evidence>
<dbReference type="KEGG" id="dpo:13036443"/>
<keyword evidence="1" id="KW-0732">Signal</keyword>
<reference evidence="2" key="1">
    <citation type="submission" date="2024-06" db="UniProtKB">
        <authorList>
            <consortium name="RefSeq"/>
        </authorList>
    </citation>
    <scope>NUCLEOTIDE SEQUENCE [LARGE SCALE GENOMIC DNA]</scope>
    <source>
        <strain evidence="2">MV2-25</strain>
    </source>
</reference>
<dbReference type="GeneID" id="13036443"/>
<dbReference type="AlphaFoldDB" id="A0A6I8V5Y6"/>
<dbReference type="RefSeq" id="XP_003736680.2">
    <property type="nucleotide sequence ID" value="XM_003736632.3"/>
</dbReference>